<dbReference type="RefSeq" id="WP_185375031.1">
    <property type="nucleotide sequence ID" value="NZ_JAARNB010000012.1"/>
</dbReference>
<organism evidence="4 5">
    <name type="scientific">Listeria booriae</name>
    <dbReference type="NCBI Taxonomy" id="1552123"/>
    <lineage>
        <taxon>Bacteria</taxon>
        <taxon>Bacillati</taxon>
        <taxon>Bacillota</taxon>
        <taxon>Bacilli</taxon>
        <taxon>Bacillales</taxon>
        <taxon>Listeriaceae</taxon>
        <taxon>Listeria</taxon>
    </lineage>
</organism>
<dbReference type="Pfam" id="PF03272">
    <property type="entry name" value="Mucin_bdg"/>
    <property type="match status" value="2"/>
</dbReference>
<accession>A0A7X0WGC6</accession>
<feature type="coiled-coil region" evidence="1">
    <location>
        <begin position="241"/>
        <end position="268"/>
    </location>
</feature>
<dbReference type="Pfam" id="PF18449">
    <property type="entry name" value="Endotoxin_C2"/>
    <property type="match status" value="3"/>
</dbReference>
<gene>
    <name evidence="4" type="ORF">HB759_15460</name>
</gene>
<keyword evidence="1" id="KW-0175">Coiled coil</keyword>
<evidence type="ECO:0000256" key="1">
    <source>
        <dbReference type="SAM" id="Coils"/>
    </source>
</evidence>
<evidence type="ECO:0000259" key="2">
    <source>
        <dbReference type="Pfam" id="PF03272"/>
    </source>
</evidence>
<reference evidence="4 5" key="1">
    <citation type="submission" date="2020-03" db="EMBL/GenBank/DDBJ databases">
        <title>Soil Listeria distribution.</title>
        <authorList>
            <person name="Liao J."/>
            <person name="Wiedmann M."/>
        </authorList>
    </citation>
    <scope>NUCLEOTIDE SEQUENCE [LARGE SCALE GENOMIC DNA]</scope>
    <source>
        <strain evidence="4 5">FSL L7-1833</strain>
    </source>
</reference>
<evidence type="ECO:0000313" key="5">
    <source>
        <dbReference type="Proteomes" id="UP000532866"/>
    </source>
</evidence>
<feature type="domain" description="Pesticidal crystal protein Cry1Aa" evidence="3">
    <location>
        <begin position="212"/>
        <end position="272"/>
    </location>
</feature>
<feature type="domain" description="Pesticidal crystal protein Cry1Aa" evidence="3">
    <location>
        <begin position="407"/>
        <end position="463"/>
    </location>
</feature>
<evidence type="ECO:0000259" key="3">
    <source>
        <dbReference type="Pfam" id="PF18449"/>
    </source>
</evidence>
<dbReference type="InterPro" id="IPR004954">
    <property type="entry name" value="Mucin-bd"/>
</dbReference>
<dbReference type="Proteomes" id="UP000532866">
    <property type="component" value="Unassembled WGS sequence"/>
</dbReference>
<feature type="domain" description="Putative mucin/carbohydrate-binding" evidence="2">
    <location>
        <begin position="279"/>
        <end position="397"/>
    </location>
</feature>
<comment type="caution">
    <text evidence="4">The sequence shown here is derived from an EMBL/GenBank/DDBJ whole genome shotgun (WGS) entry which is preliminary data.</text>
</comment>
<name>A0A7X0WGC6_9LIST</name>
<feature type="domain" description="Putative mucin/carbohydrate-binding" evidence="2">
    <location>
        <begin position="470"/>
        <end position="587"/>
    </location>
</feature>
<dbReference type="AlphaFoldDB" id="A0A7X0WGC6"/>
<protein>
    <submittedName>
        <fullName evidence="4">Uncharacterized protein</fullName>
    </submittedName>
</protein>
<dbReference type="EMBL" id="JAAROL010000008">
    <property type="protein sequence ID" value="MBC1333342.1"/>
    <property type="molecule type" value="Genomic_DNA"/>
</dbReference>
<sequence length="593" mass="65619">MKKKSQKIAMGLLATTIITSQVLPTSMSLFPEQAKGTEVKAATGYLENMSFEDRGSYFAISADVKKAVPNSWFELYLISPSSGAPKNLVEVQVGKNDGKVTFYVQKTKELRANDVFSIVYTNSNGTIDTVNYLLEKEYQAYSNQLLACQNMVKALFTDGSKTAIKSTTKQIDIDIAKSLVNQLPGSVDKNNLLNDIANAQNLLSNPNSNAQTLENAKAAVNALFANTKKDTLKTTTDQVAIDNAQNLLNKVEDAMEKAEIQKDIDQAQKLLDVNYEYRLKGLGDITFATLDISTQKLWADFDIKAIAPHVYFKDRYASIEIQDKYGQSKFYMTFNGTDTLKSDFQGRVKLAIGDEITTYHREATGGDVDRLQIQNEKTKAFLKAATTITYVVTSQGLVAKTEILSPRETVNNLFENKDPKGAITSNLTQANIDAAQALVNTVTDVVEKAALQKDLNQAQKLLDVDYEYRMKGLGDITFATIDISTQKLWADIDLKPVAAHVYFADKYASILIQDKNGREKYSMTFNGKDIYGASQSRIKLAIGDEITTYHREATGGDVDRLQIQNEKTKAYLKAATTITYVVTSQGLVAKTDI</sequence>
<proteinExistence type="predicted"/>
<dbReference type="InterPro" id="IPR054544">
    <property type="entry name" value="Pest_crys_Cry1Aa_dom-IV"/>
</dbReference>
<feature type="domain" description="Pesticidal crystal protein Cry1Aa" evidence="3">
    <location>
        <begin position="144"/>
        <end position="203"/>
    </location>
</feature>
<evidence type="ECO:0000313" key="4">
    <source>
        <dbReference type="EMBL" id="MBC1333342.1"/>
    </source>
</evidence>